<dbReference type="NCBIfam" id="TIGR03026">
    <property type="entry name" value="NDP-sugDHase"/>
    <property type="match status" value="1"/>
</dbReference>
<evidence type="ECO:0000259" key="3">
    <source>
        <dbReference type="Pfam" id="PF03721"/>
    </source>
</evidence>
<dbReference type="InterPro" id="IPR017476">
    <property type="entry name" value="UDP-Glc/GDP-Man"/>
</dbReference>
<dbReference type="PIRSF" id="PIRSF000124">
    <property type="entry name" value="UDPglc_GDPman_dh"/>
    <property type="match status" value="1"/>
</dbReference>
<dbReference type="PIRSF" id="PIRSF500136">
    <property type="entry name" value="UDP_ManNAc_DH"/>
    <property type="match status" value="1"/>
</dbReference>
<dbReference type="InterPro" id="IPR008927">
    <property type="entry name" value="6-PGluconate_DH-like_C_sf"/>
</dbReference>
<dbReference type="GO" id="GO:0016616">
    <property type="term" value="F:oxidoreductase activity, acting on the CH-OH group of donors, NAD or NADP as acceptor"/>
    <property type="evidence" value="ECO:0007669"/>
    <property type="project" value="InterPro"/>
</dbReference>
<dbReference type="EMBL" id="UINC01076399">
    <property type="protein sequence ID" value="SVC15530.1"/>
    <property type="molecule type" value="Genomic_DNA"/>
</dbReference>
<dbReference type="Pfam" id="PF00984">
    <property type="entry name" value="UDPG_MGDP_dh"/>
    <property type="match status" value="1"/>
</dbReference>
<dbReference type="PANTHER" id="PTHR43491:SF2">
    <property type="entry name" value="UDP-N-ACETYL-D-MANNOSAMINE DEHYDROGENASE"/>
    <property type="match status" value="1"/>
</dbReference>
<name>A0A382JTV7_9ZZZZ</name>
<dbReference type="InterPro" id="IPR014026">
    <property type="entry name" value="UDP-Glc/GDP-Man_DH_dimer"/>
</dbReference>
<protein>
    <recommendedName>
        <fullName evidence="5">UDP-glucose/GDP-mannose dehydrogenase C-terminal domain-containing protein</fullName>
    </recommendedName>
</protein>
<evidence type="ECO:0008006" key="5">
    <source>
        <dbReference type="Google" id="ProtNLM"/>
    </source>
</evidence>
<dbReference type="GO" id="GO:0051287">
    <property type="term" value="F:NAD binding"/>
    <property type="evidence" value="ECO:0007669"/>
    <property type="project" value="InterPro"/>
</dbReference>
<feature type="non-terminal residue" evidence="4">
    <location>
        <position position="285"/>
    </location>
</feature>
<dbReference type="PANTHER" id="PTHR43491">
    <property type="entry name" value="UDP-N-ACETYL-D-MANNOSAMINE DEHYDROGENASE"/>
    <property type="match status" value="1"/>
</dbReference>
<dbReference type="SUPFAM" id="SSF48179">
    <property type="entry name" value="6-phosphogluconate dehydrogenase C-terminal domain-like"/>
    <property type="match status" value="1"/>
</dbReference>
<dbReference type="InterPro" id="IPR001732">
    <property type="entry name" value="UDP-Glc/GDP-Man_DH_N"/>
</dbReference>
<evidence type="ECO:0000313" key="4">
    <source>
        <dbReference type="EMBL" id="SVC15530.1"/>
    </source>
</evidence>
<dbReference type="InterPro" id="IPR028359">
    <property type="entry name" value="UDP_ManNAc/GlcNAc_DH"/>
</dbReference>
<dbReference type="Gene3D" id="3.40.50.720">
    <property type="entry name" value="NAD(P)-binding Rossmann-like Domain"/>
    <property type="match status" value="2"/>
</dbReference>
<dbReference type="GO" id="GO:0000271">
    <property type="term" value="P:polysaccharide biosynthetic process"/>
    <property type="evidence" value="ECO:0007669"/>
    <property type="project" value="InterPro"/>
</dbReference>
<gene>
    <name evidence="4" type="ORF">METZ01_LOCUS268384</name>
</gene>
<dbReference type="AlphaFoldDB" id="A0A382JTV7"/>
<dbReference type="InterPro" id="IPR036291">
    <property type="entry name" value="NAD(P)-bd_dom_sf"/>
</dbReference>
<reference evidence="4" key="1">
    <citation type="submission" date="2018-05" db="EMBL/GenBank/DDBJ databases">
        <authorList>
            <person name="Lanie J.A."/>
            <person name="Ng W.-L."/>
            <person name="Kazmierczak K.M."/>
            <person name="Andrzejewski T.M."/>
            <person name="Davidsen T.M."/>
            <person name="Wayne K.J."/>
            <person name="Tettelin H."/>
            <person name="Glass J.I."/>
            <person name="Rusch D."/>
            <person name="Podicherti R."/>
            <person name="Tsui H.-C.T."/>
            <person name="Winkler M.E."/>
        </authorList>
    </citation>
    <scope>NUCLEOTIDE SEQUENCE</scope>
</reference>
<evidence type="ECO:0000259" key="2">
    <source>
        <dbReference type="Pfam" id="PF00984"/>
    </source>
</evidence>
<feature type="domain" description="UDP-glucose/GDP-mannose dehydrogenase N-terminal" evidence="3">
    <location>
        <begin position="1"/>
        <end position="175"/>
    </location>
</feature>
<comment type="similarity">
    <text evidence="1">Belongs to the UDP-glucose/GDP-mannose dehydrogenase family.</text>
</comment>
<dbReference type="Pfam" id="PF03721">
    <property type="entry name" value="UDPG_MGDP_dh_N"/>
    <property type="match status" value="1"/>
</dbReference>
<sequence length="285" mass="31168">MKVGIIGLGYVGVQLAVALGKRLVTVGFDPDETKINSYKAAIDQTGEVLQSQFESARKTIYTTNINDLRDCQIYIVTVPTPVDHLKQPDFEPLLKASTTVGQVMRPGATVIYESTVYPGATEEICVPVLEQVSGLKWRREFHVGYSPERINPGDSLHTLQMVTKVVAGDDKETLDKISSLYASIVPAGVHKVSSIRVAEAAKVIENTQRDLNIALVNEFAMIFDRLELDTTEVLAAAGSKWNFLPFTPGLVGGHCIGVDSYYLTHKAQMVGYEPQVILAGRSIND</sequence>
<proteinExistence type="inferred from homology"/>
<dbReference type="SUPFAM" id="SSF51735">
    <property type="entry name" value="NAD(P)-binding Rossmann-fold domains"/>
    <property type="match status" value="1"/>
</dbReference>
<evidence type="ECO:0000256" key="1">
    <source>
        <dbReference type="ARBA" id="ARBA00006601"/>
    </source>
</evidence>
<accession>A0A382JTV7</accession>
<organism evidence="4">
    <name type="scientific">marine metagenome</name>
    <dbReference type="NCBI Taxonomy" id="408172"/>
    <lineage>
        <taxon>unclassified sequences</taxon>
        <taxon>metagenomes</taxon>
        <taxon>ecological metagenomes</taxon>
    </lineage>
</organism>
<dbReference type="GO" id="GO:0016628">
    <property type="term" value="F:oxidoreductase activity, acting on the CH-CH group of donors, NAD or NADP as acceptor"/>
    <property type="evidence" value="ECO:0007669"/>
    <property type="project" value="InterPro"/>
</dbReference>
<feature type="domain" description="UDP-glucose/GDP-mannose dehydrogenase dimerisation" evidence="2">
    <location>
        <begin position="197"/>
        <end position="285"/>
    </location>
</feature>